<keyword evidence="8" id="KW-1133">Transmembrane helix</keyword>
<dbReference type="InterPro" id="IPR004358">
    <property type="entry name" value="Sig_transdc_His_kin-like_C"/>
</dbReference>
<dbReference type="RefSeq" id="WP_109625778.1">
    <property type="nucleotide sequence ID" value="NZ_JANKBI010000008.1"/>
</dbReference>
<dbReference type="Proteomes" id="UP000245412">
    <property type="component" value="Unassembled WGS sequence"/>
</dbReference>
<dbReference type="InterPro" id="IPR036890">
    <property type="entry name" value="HATPase_C_sf"/>
</dbReference>
<feature type="transmembrane region" description="Helical" evidence="8">
    <location>
        <begin position="16"/>
        <end position="38"/>
    </location>
</feature>
<evidence type="ECO:0000313" key="11">
    <source>
        <dbReference type="EMBL" id="PWJ76627.1"/>
    </source>
</evidence>
<dbReference type="PANTHER" id="PTHR34220:SF7">
    <property type="entry name" value="SENSOR HISTIDINE KINASE YPDA"/>
    <property type="match status" value="1"/>
</dbReference>
<dbReference type="EC" id="2.7.13.3" evidence="3"/>
<dbReference type="PANTHER" id="PTHR34220">
    <property type="entry name" value="SENSOR HISTIDINE KINASE YPDA"/>
    <property type="match status" value="1"/>
</dbReference>
<dbReference type="AlphaFoldDB" id="A0AB73T656"/>
<dbReference type="Pfam" id="PF02518">
    <property type="entry name" value="HATPase_c"/>
    <property type="match status" value="1"/>
</dbReference>
<protein>
    <recommendedName>
        <fullName evidence="3">histidine kinase</fullName>
        <ecNumber evidence="3">2.7.13.3</ecNumber>
    </recommendedName>
</protein>
<reference evidence="11 12" key="1">
    <citation type="submission" date="2018-05" db="EMBL/GenBank/DDBJ databases">
        <authorList>
            <person name="Goeker M."/>
            <person name="Huntemann M."/>
            <person name="Clum A."/>
            <person name="Pillay M."/>
            <person name="Palaniappan K."/>
            <person name="Varghese N."/>
            <person name="Mikhailova N."/>
            <person name="Stamatis D."/>
            <person name="Reddy T."/>
            <person name="Daum C."/>
            <person name="Shapiro N."/>
            <person name="Ivanova N."/>
            <person name="Kyrpides N."/>
            <person name="Woyke T."/>
        </authorList>
    </citation>
    <scope>NUCLEOTIDE SEQUENCE [LARGE SCALE GENOMIC DNA]</scope>
    <source>
        <strain evidence="11 12">DSM 26524</strain>
    </source>
</reference>
<evidence type="ECO:0000256" key="8">
    <source>
        <dbReference type="SAM" id="Phobius"/>
    </source>
</evidence>
<evidence type="ECO:0000256" key="5">
    <source>
        <dbReference type="ARBA" id="ARBA00022679"/>
    </source>
</evidence>
<dbReference type="InterPro" id="IPR003660">
    <property type="entry name" value="HAMP_dom"/>
</dbReference>
<feature type="domain" description="HAMP" evidence="10">
    <location>
        <begin position="326"/>
        <end position="378"/>
    </location>
</feature>
<gene>
    <name evidence="11" type="ORF">C7383_10473</name>
</gene>
<evidence type="ECO:0000313" key="12">
    <source>
        <dbReference type="Proteomes" id="UP000245412"/>
    </source>
</evidence>
<evidence type="ECO:0000256" key="4">
    <source>
        <dbReference type="ARBA" id="ARBA00022553"/>
    </source>
</evidence>
<evidence type="ECO:0000256" key="6">
    <source>
        <dbReference type="ARBA" id="ARBA00022777"/>
    </source>
</evidence>
<feature type="domain" description="Histidine kinase" evidence="9">
    <location>
        <begin position="481"/>
        <end position="580"/>
    </location>
</feature>
<dbReference type="Pfam" id="PF00672">
    <property type="entry name" value="HAMP"/>
    <property type="match status" value="1"/>
</dbReference>
<dbReference type="InterPro" id="IPR010559">
    <property type="entry name" value="Sig_transdc_His_kin_internal"/>
</dbReference>
<name>A0AB73T656_9FIRM</name>
<comment type="caution">
    <text evidence="11">The sequence shown here is derived from an EMBL/GenBank/DDBJ whole genome shotgun (WGS) entry which is preliminary data.</text>
</comment>
<accession>A0AB73T656</accession>
<dbReference type="SUPFAM" id="SSF55874">
    <property type="entry name" value="ATPase domain of HSP90 chaperone/DNA topoisomerase II/histidine kinase"/>
    <property type="match status" value="1"/>
</dbReference>
<dbReference type="InterPro" id="IPR050640">
    <property type="entry name" value="Bact_2-comp_sensor_kinase"/>
</dbReference>
<evidence type="ECO:0000256" key="1">
    <source>
        <dbReference type="ARBA" id="ARBA00000085"/>
    </source>
</evidence>
<keyword evidence="12" id="KW-1185">Reference proteome</keyword>
<dbReference type="PRINTS" id="PR00344">
    <property type="entry name" value="BCTRLSENSOR"/>
</dbReference>
<keyword evidence="7" id="KW-0902">Two-component regulatory system</keyword>
<evidence type="ECO:0000256" key="2">
    <source>
        <dbReference type="ARBA" id="ARBA00004370"/>
    </source>
</evidence>
<evidence type="ECO:0000259" key="9">
    <source>
        <dbReference type="PROSITE" id="PS50109"/>
    </source>
</evidence>
<dbReference type="EMBL" id="QGGY01000004">
    <property type="protein sequence ID" value="PWJ76627.1"/>
    <property type="molecule type" value="Genomic_DNA"/>
</dbReference>
<dbReference type="InterPro" id="IPR005467">
    <property type="entry name" value="His_kinase_dom"/>
</dbReference>
<organism evidence="11 12">
    <name type="scientific">Murimonas intestini</name>
    <dbReference type="NCBI Taxonomy" id="1337051"/>
    <lineage>
        <taxon>Bacteria</taxon>
        <taxon>Bacillati</taxon>
        <taxon>Bacillota</taxon>
        <taxon>Clostridia</taxon>
        <taxon>Lachnospirales</taxon>
        <taxon>Lachnospiraceae</taxon>
        <taxon>Murimonas</taxon>
    </lineage>
</organism>
<comment type="catalytic activity">
    <reaction evidence="1">
        <text>ATP + protein L-histidine = ADP + protein N-phospho-L-histidine.</text>
        <dbReference type="EC" id="2.7.13.3"/>
    </reaction>
</comment>
<dbReference type="Gene3D" id="6.10.340.10">
    <property type="match status" value="1"/>
</dbReference>
<keyword evidence="8" id="KW-0472">Membrane</keyword>
<comment type="subcellular location">
    <subcellularLocation>
        <location evidence="2">Membrane</location>
    </subcellularLocation>
</comment>
<sequence>MEKRKFVKFKTIRGRLLCYMALLGILPLLLLGIISYHVSRTLTMQQVVKIHEYNIESYDKNLTVLFENIRHSARDFIYDSASNIRADSIVMLLGKDPSYFSELSAYRQHEILEELDKKTLSVIPESLMVNRLVLDNQNGFRYTKSYVVSTEPALYLGTDRPLEEGVYEAAQAANGKECFLGRSEETGLFDCVKLIYNLRNFAPVGYLTMTIDSGLLGTVLPTGEELEGSSYAVVDSTAGGEPRVVFSAGTVENLKGVIGDYYRGGLDMRDGWQVGKMTNSVSGWDILYVLDKDVLAVSSNVIGMATLGICLVLVVIVGLIGVLLTHIINRPLDKLGNAIRQVDEQGDYKITEEFGEDEIGQIGRRFKRMVEQNLALKDSLYETGMRQKEAQLQALQAQINPHFLYNTLDSIYLMTQMGRPKEAGDMTLALSEIFKLSLNHGREFTKVKEEVSHVTNYLYIQKMRYGEKLNFLIDVADDMMEERMLKLILQPIVENAIYHGLEPKLGQGTVRISGRMADGELIFEIEDNGVGMEKDDWKKGYGLTNVRQRIQLYYGVTYDLEVESRPGEGTRITVRLPAGVQTAGMRWED</sequence>
<keyword evidence="4" id="KW-0597">Phosphoprotein</keyword>
<evidence type="ECO:0000256" key="7">
    <source>
        <dbReference type="ARBA" id="ARBA00023012"/>
    </source>
</evidence>
<keyword evidence="6 11" id="KW-0418">Kinase</keyword>
<feature type="transmembrane region" description="Helical" evidence="8">
    <location>
        <begin position="301"/>
        <end position="324"/>
    </location>
</feature>
<dbReference type="Gene3D" id="3.30.565.10">
    <property type="entry name" value="Histidine kinase-like ATPase, C-terminal domain"/>
    <property type="match status" value="1"/>
</dbReference>
<dbReference type="InterPro" id="IPR003594">
    <property type="entry name" value="HATPase_dom"/>
</dbReference>
<dbReference type="Pfam" id="PF06580">
    <property type="entry name" value="His_kinase"/>
    <property type="match status" value="1"/>
</dbReference>
<dbReference type="CDD" id="cd06225">
    <property type="entry name" value="HAMP"/>
    <property type="match status" value="1"/>
</dbReference>
<dbReference type="GO" id="GO:0000155">
    <property type="term" value="F:phosphorelay sensor kinase activity"/>
    <property type="evidence" value="ECO:0007669"/>
    <property type="project" value="InterPro"/>
</dbReference>
<dbReference type="PROSITE" id="PS50109">
    <property type="entry name" value="HIS_KIN"/>
    <property type="match status" value="1"/>
</dbReference>
<dbReference type="SMART" id="SM00387">
    <property type="entry name" value="HATPase_c"/>
    <property type="match status" value="1"/>
</dbReference>
<evidence type="ECO:0000259" key="10">
    <source>
        <dbReference type="PROSITE" id="PS50885"/>
    </source>
</evidence>
<proteinExistence type="predicted"/>
<dbReference type="GO" id="GO:0016020">
    <property type="term" value="C:membrane"/>
    <property type="evidence" value="ECO:0007669"/>
    <property type="project" value="UniProtKB-SubCell"/>
</dbReference>
<keyword evidence="8" id="KW-0812">Transmembrane</keyword>
<dbReference type="PROSITE" id="PS50885">
    <property type="entry name" value="HAMP"/>
    <property type="match status" value="1"/>
</dbReference>
<evidence type="ECO:0000256" key="3">
    <source>
        <dbReference type="ARBA" id="ARBA00012438"/>
    </source>
</evidence>
<keyword evidence="5" id="KW-0808">Transferase</keyword>